<dbReference type="EMBL" id="CM017690">
    <property type="protein sequence ID" value="TYH24324.1"/>
    <property type="molecule type" value="Genomic_DNA"/>
</dbReference>
<proteinExistence type="predicted"/>
<name>A0A5D2H235_GOSDA</name>
<organism evidence="2 3">
    <name type="scientific">Gossypium darwinii</name>
    <name type="common">Darwin's cotton</name>
    <name type="synonym">Gossypium barbadense var. darwinii</name>
    <dbReference type="NCBI Taxonomy" id="34276"/>
    <lineage>
        <taxon>Eukaryota</taxon>
        <taxon>Viridiplantae</taxon>
        <taxon>Streptophyta</taxon>
        <taxon>Embryophyta</taxon>
        <taxon>Tracheophyta</taxon>
        <taxon>Spermatophyta</taxon>
        <taxon>Magnoliopsida</taxon>
        <taxon>eudicotyledons</taxon>
        <taxon>Gunneridae</taxon>
        <taxon>Pentapetalae</taxon>
        <taxon>rosids</taxon>
        <taxon>malvids</taxon>
        <taxon>Malvales</taxon>
        <taxon>Malvaceae</taxon>
        <taxon>Malvoideae</taxon>
        <taxon>Gossypium</taxon>
    </lineage>
</organism>
<feature type="signal peptide" evidence="1">
    <location>
        <begin position="1"/>
        <end position="23"/>
    </location>
</feature>
<keyword evidence="1" id="KW-0732">Signal</keyword>
<reference evidence="2 3" key="1">
    <citation type="submission" date="2019-06" db="EMBL/GenBank/DDBJ databases">
        <title>WGS assembly of Gossypium darwinii.</title>
        <authorList>
            <person name="Chen Z.J."/>
            <person name="Sreedasyam A."/>
            <person name="Ando A."/>
            <person name="Song Q."/>
            <person name="De L."/>
            <person name="Hulse-Kemp A."/>
            <person name="Ding M."/>
            <person name="Ye W."/>
            <person name="Kirkbride R."/>
            <person name="Jenkins J."/>
            <person name="Plott C."/>
            <person name="Lovell J."/>
            <person name="Lin Y.-M."/>
            <person name="Vaughn R."/>
            <person name="Liu B."/>
            <person name="Li W."/>
            <person name="Simpson S."/>
            <person name="Scheffler B."/>
            <person name="Saski C."/>
            <person name="Grover C."/>
            <person name="Hu G."/>
            <person name="Conover J."/>
            <person name="Carlson J."/>
            <person name="Shu S."/>
            <person name="Boston L."/>
            <person name="Williams M."/>
            <person name="Peterson D."/>
            <person name="Mcgee K."/>
            <person name="Jones D."/>
            <person name="Wendel J."/>
            <person name="Stelly D."/>
            <person name="Grimwood J."/>
            <person name="Schmutz J."/>
        </authorList>
    </citation>
    <scope>NUCLEOTIDE SEQUENCE [LARGE SCALE GENOMIC DNA]</scope>
    <source>
        <strain evidence="2">1808015.09</strain>
    </source>
</reference>
<protein>
    <recommendedName>
        <fullName evidence="4">Secreted protein</fullName>
    </recommendedName>
</protein>
<gene>
    <name evidence="2" type="ORF">ES288_A03G082600v1</name>
</gene>
<evidence type="ECO:0008006" key="4">
    <source>
        <dbReference type="Google" id="ProtNLM"/>
    </source>
</evidence>
<keyword evidence="3" id="KW-1185">Reference proteome</keyword>
<evidence type="ECO:0000313" key="2">
    <source>
        <dbReference type="EMBL" id="TYH24324.1"/>
    </source>
</evidence>
<evidence type="ECO:0000313" key="3">
    <source>
        <dbReference type="Proteomes" id="UP000323506"/>
    </source>
</evidence>
<sequence>MSLLLFFFLLALFLYNLPPLLTGLFDLQQNTTISSSKSILQQHIPFIAYFVLKSLLIISCKHSKNASCNWVISAKLLEMIISCFTADFDASSSNIQLYRLRLIVLTSTNCVTSS</sequence>
<accession>A0A5D2H235</accession>
<dbReference type="AlphaFoldDB" id="A0A5D2H235"/>
<feature type="chain" id="PRO_5022958958" description="Secreted protein" evidence="1">
    <location>
        <begin position="24"/>
        <end position="114"/>
    </location>
</feature>
<evidence type="ECO:0000256" key="1">
    <source>
        <dbReference type="SAM" id="SignalP"/>
    </source>
</evidence>
<dbReference type="Proteomes" id="UP000323506">
    <property type="component" value="Chromosome A03"/>
</dbReference>